<dbReference type="AlphaFoldDB" id="A0AAW2E1U7"/>
<reference evidence="3 4" key="1">
    <citation type="submission" date="2024-01" db="EMBL/GenBank/DDBJ databases">
        <title>A telomere-to-telomere, gap-free genome of sweet tea (Lithocarpus litseifolius).</title>
        <authorList>
            <person name="Zhou J."/>
        </authorList>
    </citation>
    <scope>NUCLEOTIDE SEQUENCE [LARGE SCALE GENOMIC DNA]</scope>
    <source>
        <strain evidence="3">Zhou-2022a</strain>
        <tissue evidence="3">Leaf</tissue>
    </source>
</reference>
<gene>
    <name evidence="3" type="ORF">SO802_002738</name>
</gene>
<protein>
    <submittedName>
        <fullName evidence="3">Uncharacterized protein</fullName>
    </submittedName>
</protein>
<keyword evidence="4" id="KW-1185">Reference proteome</keyword>
<name>A0AAW2E1U7_9ROSI</name>
<evidence type="ECO:0000256" key="2">
    <source>
        <dbReference type="SAM" id="MobiDB-lite"/>
    </source>
</evidence>
<feature type="region of interest" description="Disordered" evidence="2">
    <location>
        <begin position="190"/>
        <end position="224"/>
    </location>
</feature>
<comment type="caution">
    <text evidence="3">The sequence shown here is derived from an EMBL/GenBank/DDBJ whole genome shotgun (WGS) entry which is preliminary data.</text>
</comment>
<dbReference type="EMBL" id="JAZDWU010000001">
    <property type="protein sequence ID" value="KAL0015669.1"/>
    <property type="molecule type" value="Genomic_DNA"/>
</dbReference>
<accession>A0AAW2E1U7</accession>
<feature type="coiled-coil region" evidence="1">
    <location>
        <begin position="66"/>
        <end position="100"/>
    </location>
</feature>
<sequence>MVAKGKEKVGSQTSSVWDDAGLALMRAHNVITTENLKMLSSVPSNEVVLGEMIHITSEYLSHEVKAMAAGSKVEALEAENSKLRRDLISAMDEANSAKEKAKTPTDDLKVKKQLIVQKGKQLQAANQKVKIVAAKAVQAFQLTKEYNTVLFNWYYKGFELLKRYLVKHPSGVDLENLDFEEVDKEIEIDEATQVATTEENVSKENTANSEGAPIDAAGGDKAAT</sequence>
<proteinExistence type="predicted"/>
<evidence type="ECO:0000256" key="1">
    <source>
        <dbReference type="SAM" id="Coils"/>
    </source>
</evidence>
<dbReference type="Proteomes" id="UP001459277">
    <property type="component" value="Unassembled WGS sequence"/>
</dbReference>
<organism evidence="3 4">
    <name type="scientific">Lithocarpus litseifolius</name>
    <dbReference type="NCBI Taxonomy" id="425828"/>
    <lineage>
        <taxon>Eukaryota</taxon>
        <taxon>Viridiplantae</taxon>
        <taxon>Streptophyta</taxon>
        <taxon>Embryophyta</taxon>
        <taxon>Tracheophyta</taxon>
        <taxon>Spermatophyta</taxon>
        <taxon>Magnoliopsida</taxon>
        <taxon>eudicotyledons</taxon>
        <taxon>Gunneridae</taxon>
        <taxon>Pentapetalae</taxon>
        <taxon>rosids</taxon>
        <taxon>fabids</taxon>
        <taxon>Fagales</taxon>
        <taxon>Fagaceae</taxon>
        <taxon>Lithocarpus</taxon>
    </lineage>
</organism>
<evidence type="ECO:0000313" key="4">
    <source>
        <dbReference type="Proteomes" id="UP001459277"/>
    </source>
</evidence>
<evidence type="ECO:0000313" key="3">
    <source>
        <dbReference type="EMBL" id="KAL0015669.1"/>
    </source>
</evidence>
<keyword evidence="1" id="KW-0175">Coiled coil</keyword>
<feature type="compositionally biased region" description="Polar residues" evidence="2">
    <location>
        <begin position="193"/>
        <end position="209"/>
    </location>
</feature>